<dbReference type="Proteomes" id="UP001292094">
    <property type="component" value="Unassembled WGS sequence"/>
</dbReference>
<dbReference type="AlphaFoldDB" id="A0AAE1NCT7"/>
<sequence length="83" mass="9339">MEIGSSVNNTMAGLEARAAVLQGGPDMHVQTGATLRLHCVLHHATENPEFIFWYHNNSMINYAPRRPLKVLEHRYSVYSSSLT</sequence>
<gene>
    <name evidence="1" type="ORF">Pmani_040163</name>
</gene>
<organism evidence="1 2">
    <name type="scientific">Petrolisthes manimaculis</name>
    <dbReference type="NCBI Taxonomy" id="1843537"/>
    <lineage>
        <taxon>Eukaryota</taxon>
        <taxon>Metazoa</taxon>
        <taxon>Ecdysozoa</taxon>
        <taxon>Arthropoda</taxon>
        <taxon>Crustacea</taxon>
        <taxon>Multicrustacea</taxon>
        <taxon>Malacostraca</taxon>
        <taxon>Eumalacostraca</taxon>
        <taxon>Eucarida</taxon>
        <taxon>Decapoda</taxon>
        <taxon>Pleocyemata</taxon>
        <taxon>Anomura</taxon>
        <taxon>Galatheoidea</taxon>
        <taxon>Porcellanidae</taxon>
        <taxon>Petrolisthes</taxon>
    </lineage>
</organism>
<dbReference type="PANTHER" id="PTHR23279">
    <property type="entry name" value="DEFECTIVE PROBOSCIS EXTENSION RESPONSE DPR -RELATED"/>
    <property type="match status" value="1"/>
</dbReference>
<dbReference type="GO" id="GO:0032589">
    <property type="term" value="C:neuron projection membrane"/>
    <property type="evidence" value="ECO:0007669"/>
    <property type="project" value="TreeGrafter"/>
</dbReference>
<protein>
    <recommendedName>
        <fullName evidence="3">Ig-like domain-containing protein</fullName>
    </recommendedName>
</protein>
<dbReference type="InterPro" id="IPR037448">
    <property type="entry name" value="Zig-8"/>
</dbReference>
<name>A0AAE1NCT7_9EUCA</name>
<comment type="caution">
    <text evidence="1">The sequence shown here is derived from an EMBL/GenBank/DDBJ whole genome shotgun (WGS) entry which is preliminary data.</text>
</comment>
<dbReference type="InterPro" id="IPR036179">
    <property type="entry name" value="Ig-like_dom_sf"/>
</dbReference>
<dbReference type="PANTHER" id="PTHR23279:SF37">
    <property type="entry name" value="DEFECTIVE PROBOSCIS EXTENSION RESPONSE 13, ISOFORM B"/>
    <property type="match status" value="1"/>
</dbReference>
<reference evidence="1" key="1">
    <citation type="submission" date="2023-11" db="EMBL/GenBank/DDBJ databases">
        <title>Genome assemblies of two species of porcelain crab, Petrolisthes cinctipes and Petrolisthes manimaculis (Anomura: Porcellanidae).</title>
        <authorList>
            <person name="Angst P."/>
        </authorList>
    </citation>
    <scope>NUCLEOTIDE SEQUENCE</scope>
    <source>
        <strain evidence="1">PB745_02</strain>
        <tissue evidence="1">Gill</tissue>
    </source>
</reference>
<accession>A0AAE1NCT7</accession>
<dbReference type="GO" id="GO:0050808">
    <property type="term" value="P:synapse organization"/>
    <property type="evidence" value="ECO:0007669"/>
    <property type="project" value="TreeGrafter"/>
</dbReference>
<keyword evidence="2" id="KW-1185">Reference proteome</keyword>
<dbReference type="SUPFAM" id="SSF48726">
    <property type="entry name" value="Immunoglobulin"/>
    <property type="match status" value="1"/>
</dbReference>
<proteinExistence type="predicted"/>
<evidence type="ECO:0008006" key="3">
    <source>
        <dbReference type="Google" id="ProtNLM"/>
    </source>
</evidence>
<dbReference type="EMBL" id="JAWZYT010007356">
    <property type="protein sequence ID" value="KAK4286747.1"/>
    <property type="molecule type" value="Genomic_DNA"/>
</dbReference>
<evidence type="ECO:0000313" key="2">
    <source>
        <dbReference type="Proteomes" id="UP001292094"/>
    </source>
</evidence>
<evidence type="ECO:0000313" key="1">
    <source>
        <dbReference type="EMBL" id="KAK4286747.1"/>
    </source>
</evidence>